<comment type="caution">
    <text evidence="2">The sequence shown here is derived from an EMBL/GenBank/DDBJ whole genome shotgun (WGS) entry which is preliminary data.</text>
</comment>
<dbReference type="InterPro" id="IPR052514">
    <property type="entry name" value="SAM-dependent_MTase"/>
</dbReference>
<gene>
    <name evidence="2" type="ORF">ACFQ1Q_09330</name>
</gene>
<accession>A0ABW3NA14</accession>
<dbReference type="SUPFAM" id="SSF53335">
    <property type="entry name" value="S-adenosyl-L-methionine-dependent methyltransferases"/>
    <property type="match status" value="1"/>
</dbReference>
<dbReference type="Gene3D" id="3.40.50.150">
    <property type="entry name" value="Vaccinia Virus protein VP39"/>
    <property type="match status" value="1"/>
</dbReference>
<dbReference type="PANTHER" id="PTHR34203:SF15">
    <property type="entry name" value="SLL1173 PROTEIN"/>
    <property type="match status" value="1"/>
</dbReference>
<name>A0ABW3NA14_9FLAO</name>
<feature type="domain" description="Methyltransferase FkbM" evidence="1">
    <location>
        <begin position="92"/>
        <end position="258"/>
    </location>
</feature>
<dbReference type="GO" id="GO:0008168">
    <property type="term" value="F:methyltransferase activity"/>
    <property type="evidence" value="ECO:0007669"/>
    <property type="project" value="UniProtKB-KW"/>
</dbReference>
<dbReference type="NCBIfam" id="TIGR01444">
    <property type="entry name" value="fkbM_fam"/>
    <property type="match status" value="1"/>
</dbReference>
<keyword evidence="2" id="KW-0489">Methyltransferase</keyword>
<dbReference type="GO" id="GO:0032259">
    <property type="term" value="P:methylation"/>
    <property type="evidence" value="ECO:0007669"/>
    <property type="project" value="UniProtKB-KW"/>
</dbReference>
<organism evidence="2 3">
    <name type="scientific">Winogradskyella litorisediminis</name>
    <dbReference type="NCBI Taxonomy" id="1156618"/>
    <lineage>
        <taxon>Bacteria</taxon>
        <taxon>Pseudomonadati</taxon>
        <taxon>Bacteroidota</taxon>
        <taxon>Flavobacteriia</taxon>
        <taxon>Flavobacteriales</taxon>
        <taxon>Flavobacteriaceae</taxon>
        <taxon>Winogradskyella</taxon>
    </lineage>
</organism>
<dbReference type="Pfam" id="PF05050">
    <property type="entry name" value="Methyltransf_21"/>
    <property type="match status" value="1"/>
</dbReference>
<proteinExistence type="predicted"/>
<keyword evidence="2" id="KW-0808">Transferase</keyword>
<dbReference type="RefSeq" id="WP_386130372.1">
    <property type="nucleotide sequence ID" value="NZ_JBHTJL010000011.1"/>
</dbReference>
<evidence type="ECO:0000313" key="3">
    <source>
        <dbReference type="Proteomes" id="UP001597013"/>
    </source>
</evidence>
<dbReference type="PANTHER" id="PTHR34203">
    <property type="entry name" value="METHYLTRANSFERASE, FKBM FAMILY PROTEIN"/>
    <property type="match status" value="1"/>
</dbReference>
<dbReference type="EMBL" id="JBHTJL010000011">
    <property type="protein sequence ID" value="MFD1063445.1"/>
    <property type="molecule type" value="Genomic_DNA"/>
</dbReference>
<reference evidence="3" key="1">
    <citation type="journal article" date="2019" name="Int. J. Syst. Evol. Microbiol.">
        <title>The Global Catalogue of Microorganisms (GCM) 10K type strain sequencing project: providing services to taxonomists for standard genome sequencing and annotation.</title>
        <authorList>
            <consortium name="The Broad Institute Genomics Platform"/>
            <consortium name="The Broad Institute Genome Sequencing Center for Infectious Disease"/>
            <person name="Wu L."/>
            <person name="Ma J."/>
        </authorList>
    </citation>
    <scope>NUCLEOTIDE SEQUENCE [LARGE SCALE GENOMIC DNA]</scope>
    <source>
        <strain evidence="3">CCUG 62215</strain>
    </source>
</reference>
<dbReference type="InterPro" id="IPR006342">
    <property type="entry name" value="FkbM_mtfrase"/>
</dbReference>
<dbReference type="InterPro" id="IPR029063">
    <property type="entry name" value="SAM-dependent_MTases_sf"/>
</dbReference>
<dbReference type="Proteomes" id="UP001597013">
    <property type="component" value="Unassembled WGS sequence"/>
</dbReference>
<protein>
    <submittedName>
        <fullName evidence="2">FkbM family methyltransferase</fullName>
    </submittedName>
</protein>
<evidence type="ECO:0000259" key="1">
    <source>
        <dbReference type="Pfam" id="PF05050"/>
    </source>
</evidence>
<sequence length="309" mass="34923">MNLMNAVVNGFSSLSRSLPKHRKLNQLYKHFNWVFLTLGAKPIVNAKMEDDTTIKVDLSTRTERMAFYTGAYDSDLLEVIKQLLNTDGVFLDVGANIGFYSVAISNVFRVKNAKGKTLAFEPFEGNFKRLTHNIEANNLSDYCILNNFGLSDTSTTTEITLREDFKHGSNTGNASIPTSESMDAGFKTSSIQLKTLDEVWNTNFSDLENIDLIKMDIEGHEDFCFKGGVNSIAAHRPTIMMEVNKPYYEARGVDLDEIFLPLIPENYTIYREVNKTWTPITSLKDCGTVDNVFMVPHEKLNSEAYRIFS</sequence>
<evidence type="ECO:0000313" key="2">
    <source>
        <dbReference type="EMBL" id="MFD1063445.1"/>
    </source>
</evidence>
<keyword evidence="3" id="KW-1185">Reference proteome</keyword>